<protein>
    <submittedName>
        <fullName evidence="2">Uncharacterized protein</fullName>
    </submittedName>
</protein>
<name>A0A067PFM7_9AGAM</name>
<dbReference type="HOGENOM" id="CLU_018452_0_0_1"/>
<sequence length="586" mass="64737">MASREVECGLRPARTFQLCEHVLWGSFNSGPPHETFDKFCKQMDLMGHTCHLSYVKEYLPIWCNVIILLSQESEVGVVCLDCTDCPASDQPPSPFFNFPDDFKYRETIYPDKTPVDHQGFSHPDMLYGALAVTTMYYAGSEEVRGVSRHLAEIFTIETWDSFNEGLRKHLIIDTPDPCYLAWVNLYPDSWRDSISALKQYSRVENIQESIRHCISSSSSSSFPPSTNFRTLLGAVVWIVGRCTSDKSSWFYLVPEVLDCFPTLLATEKTLAMASFHQRVKDSGHTCCTDHDTPLLDLYVSVMVLLKKSEVPKFPTGFAYWSKLECMACRTVRDSFSGCSSPTSSQGSSPESDERASNVPPSPQPAATNPPLINVPSQASVDSTLHANTMVISLESSSGGLSWPEWANSFTYQPIPPGDRGNPIPLAFVEAANELHLASAIQPLQSGEQNNQDHPMDLHEDLSFHWADLGFAVDDTSTATQLPIANNPIQTGSAEALGTISALLRDPRLSSAGRQGLLNDMLHEMIDVASSHDLFISVPTTDRLIIDNRGFSSEVIPAGSTSKPMNEDLPLTRSYQAIHDMPAAEIP</sequence>
<gene>
    <name evidence="2" type="ORF">JAAARDRAFT_200989</name>
</gene>
<accession>A0A067PFM7</accession>
<proteinExistence type="predicted"/>
<reference evidence="3" key="1">
    <citation type="journal article" date="2014" name="Proc. Natl. Acad. Sci. U.S.A.">
        <title>Extensive sampling of basidiomycete genomes demonstrates inadequacy of the white-rot/brown-rot paradigm for wood decay fungi.</title>
        <authorList>
            <person name="Riley R."/>
            <person name="Salamov A.A."/>
            <person name="Brown D.W."/>
            <person name="Nagy L.G."/>
            <person name="Floudas D."/>
            <person name="Held B.W."/>
            <person name="Levasseur A."/>
            <person name="Lombard V."/>
            <person name="Morin E."/>
            <person name="Otillar R."/>
            <person name="Lindquist E.A."/>
            <person name="Sun H."/>
            <person name="LaButti K.M."/>
            <person name="Schmutz J."/>
            <person name="Jabbour D."/>
            <person name="Luo H."/>
            <person name="Baker S.E."/>
            <person name="Pisabarro A.G."/>
            <person name="Walton J.D."/>
            <person name="Blanchette R.A."/>
            <person name="Henrissat B."/>
            <person name="Martin F."/>
            <person name="Cullen D."/>
            <person name="Hibbett D.S."/>
            <person name="Grigoriev I.V."/>
        </authorList>
    </citation>
    <scope>NUCLEOTIDE SEQUENCE [LARGE SCALE GENOMIC DNA]</scope>
    <source>
        <strain evidence="3">MUCL 33604</strain>
    </source>
</reference>
<evidence type="ECO:0000256" key="1">
    <source>
        <dbReference type="SAM" id="MobiDB-lite"/>
    </source>
</evidence>
<keyword evidence="3" id="KW-1185">Reference proteome</keyword>
<feature type="compositionally biased region" description="Low complexity" evidence="1">
    <location>
        <begin position="337"/>
        <end position="349"/>
    </location>
</feature>
<feature type="region of interest" description="Disordered" evidence="1">
    <location>
        <begin position="337"/>
        <end position="376"/>
    </location>
</feature>
<dbReference type="InParanoid" id="A0A067PFM7"/>
<dbReference type="EMBL" id="KL197791">
    <property type="protein sequence ID" value="KDQ49281.1"/>
    <property type="molecule type" value="Genomic_DNA"/>
</dbReference>
<dbReference type="Proteomes" id="UP000027265">
    <property type="component" value="Unassembled WGS sequence"/>
</dbReference>
<evidence type="ECO:0000313" key="3">
    <source>
        <dbReference type="Proteomes" id="UP000027265"/>
    </source>
</evidence>
<organism evidence="2 3">
    <name type="scientific">Jaapia argillacea MUCL 33604</name>
    <dbReference type="NCBI Taxonomy" id="933084"/>
    <lineage>
        <taxon>Eukaryota</taxon>
        <taxon>Fungi</taxon>
        <taxon>Dikarya</taxon>
        <taxon>Basidiomycota</taxon>
        <taxon>Agaricomycotina</taxon>
        <taxon>Agaricomycetes</taxon>
        <taxon>Agaricomycetidae</taxon>
        <taxon>Jaapiales</taxon>
        <taxon>Jaapiaceae</taxon>
        <taxon>Jaapia</taxon>
    </lineage>
</organism>
<dbReference type="AlphaFoldDB" id="A0A067PFM7"/>
<evidence type="ECO:0000313" key="2">
    <source>
        <dbReference type="EMBL" id="KDQ49281.1"/>
    </source>
</evidence>